<dbReference type="SUPFAM" id="SSF56219">
    <property type="entry name" value="DNase I-like"/>
    <property type="match status" value="1"/>
</dbReference>
<reference evidence="3" key="1">
    <citation type="journal article" date="2019" name="Int. J. Syst. Evol. Microbiol.">
        <title>The Global Catalogue of Microorganisms (GCM) 10K type strain sequencing project: providing services to taxonomists for standard genome sequencing and annotation.</title>
        <authorList>
            <consortium name="The Broad Institute Genomics Platform"/>
            <consortium name="The Broad Institute Genome Sequencing Center for Infectious Disease"/>
            <person name="Wu L."/>
            <person name="Ma J."/>
        </authorList>
    </citation>
    <scope>NUCLEOTIDE SEQUENCE [LARGE SCALE GENOMIC DNA]</scope>
    <source>
        <strain evidence="3">CGMCC 1.15923</strain>
    </source>
</reference>
<dbReference type="Gene3D" id="3.60.10.10">
    <property type="entry name" value="Endonuclease/exonuclease/phosphatase"/>
    <property type="match status" value="1"/>
</dbReference>
<name>A0ABQ1IS02_9GAMM</name>
<accession>A0ABQ1IS02</accession>
<organism evidence="2 3">
    <name type="scientific">Oceanisphaera marina</name>
    <dbReference type="NCBI Taxonomy" id="2017550"/>
    <lineage>
        <taxon>Bacteria</taxon>
        <taxon>Pseudomonadati</taxon>
        <taxon>Pseudomonadota</taxon>
        <taxon>Gammaproteobacteria</taxon>
        <taxon>Aeromonadales</taxon>
        <taxon>Aeromonadaceae</taxon>
        <taxon>Oceanisphaera</taxon>
    </lineage>
</organism>
<evidence type="ECO:0000313" key="2">
    <source>
        <dbReference type="EMBL" id="GGB50640.1"/>
    </source>
</evidence>
<sequence length="380" mass="42960">MNHKGKLRMMLPLKIRVATFNVALDRPRAGQLAAELSAGHRQPRHIARILQKIRPDIVLINEFDHDGEAKDDRHLQLFCRDYLARGEQGIDYPYRYLVPTNTGLLAPLALHGQGRPGLPADGLGFGCFHGQYGFAVLSRFPLLREPMRSFRHFLWRDMPGARLPQAAEGSYYSAAVLQHLPLSSKNHIDLPVQLPNGRVLHLLACHPAPPIDEGPERRNSCRNHDELRLWHDYIRPEHSHYITDDAGGMGGLNPDEDFVILGDLNADPQDGDGFREGIQALLADPRLNNAVALGRLRPASDGGFALRQKSRRSGSPRYWTHSQGLRLDYVLPSARLQPLASGVYWPEPHQENAHWFWNKNGWPDRRASSDHRLVWVDLAL</sequence>
<protein>
    <recommendedName>
        <fullName evidence="1">Endonuclease/exonuclease/phosphatase domain-containing protein</fullName>
    </recommendedName>
</protein>
<evidence type="ECO:0000259" key="1">
    <source>
        <dbReference type="Pfam" id="PF03372"/>
    </source>
</evidence>
<dbReference type="EMBL" id="BMKE01000022">
    <property type="protein sequence ID" value="GGB50640.1"/>
    <property type="molecule type" value="Genomic_DNA"/>
</dbReference>
<dbReference type="Proteomes" id="UP000646152">
    <property type="component" value="Unassembled WGS sequence"/>
</dbReference>
<comment type="caution">
    <text evidence="2">The sequence shown here is derived from an EMBL/GenBank/DDBJ whole genome shotgun (WGS) entry which is preliminary data.</text>
</comment>
<dbReference type="InterPro" id="IPR036691">
    <property type="entry name" value="Endo/exonu/phosph_ase_sf"/>
</dbReference>
<feature type="domain" description="Endonuclease/exonuclease/phosphatase" evidence="1">
    <location>
        <begin position="18"/>
        <end position="371"/>
    </location>
</feature>
<proteinExistence type="predicted"/>
<evidence type="ECO:0000313" key="3">
    <source>
        <dbReference type="Proteomes" id="UP000646152"/>
    </source>
</evidence>
<dbReference type="InterPro" id="IPR005135">
    <property type="entry name" value="Endo/exonuclease/phosphatase"/>
</dbReference>
<gene>
    <name evidence="2" type="ORF">GCM10011502_24710</name>
</gene>
<dbReference type="Pfam" id="PF03372">
    <property type="entry name" value="Exo_endo_phos"/>
    <property type="match status" value="1"/>
</dbReference>
<keyword evidence="3" id="KW-1185">Reference proteome</keyword>